<keyword evidence="2" id="KW-0645">Protease</keyword>
<dbReference type="AlphaFoldDB" id="A0A0W8BX69"/>
<comment type="similarity">
    <text evidence="1">Belongs to the peptidase C48 family.</text>
</comment>
<evidence type="ECO:0000313" key="6">
    <source>
        <dbReference type="EMBL" id="KUG01423.1"/>
    </source>
</evidence>
<accession>A0A0W8BX69</accession>
<gene>
    <name evidence="5" type="ORF">AM587_10004380</name>
    <name evidence="6" type="ORF">AM587_10004712</name>
</gene>
<dbReference type="Proteomes" id="UP000052943">
    <property type="component" value="Unassembled WGS sequence"/>
</dbReference>
<evidence type="ECO:0000259" key="4">
    <source>
        <dbReference type="PROSITE" id="PS50600"/>
    </source>
</evidence>
<dbReference type="PROSITE" id="PS50600">
    <property type="entry name" value="ULP_PROTEASE"/>
    <property type="match status" value="1"/>
</dbReference>
<evidence type="ECO:0000256" key="2">
    <source>
        <dbReference type="ARBA" id="ARBA00022670"/>
    </source>
</evidence>
<evidence type="ECO:0000313" key="7">
    <source>
        <dbReference type="Proteomes" id="UP000052943"/>
    </source>
</evidence>
<comment type="caution">
    <text evidence="5">The sequence shown here is derived from an EMBL/GenBank/DDBJ whole genome shotgun (WGS) entry which is preliminary data.</text>
</comment>
<organism evidence="5 7">
    <name type="scientific">Phytophthora nicotianae</name>
    <name type="common">Potato buckeye rot agent</name>
    <name type="synonym">Phytophthora parasitica</name>
    <dbReference type="NCBI Taxonomy" id="4792"/>
    <lineage>
        <taxon>Eukaryota</taxon>
        <taxon>Sar</taxon>
        <taxon>Stramenopiles</taxon>
        <taxon>Oomycota</taxon>
        <taxon>Peronosporomycetes</taxon>
        <taxon>Peronosporales</taxon>
        <taxon>Peronosporaceae</taxon>
        <taxon>Phytophthora</taxon>
    </lineage>
</organism>
<keyword evidence="3" id="KW-0378">Hydrolase</keyword>
<dbReference type="Gene3D" id="3.40.395.10">
    <property type="entry name" value="Adenoviral Proteinase, Chain A"/>
    <property type="match status" value="1"/>
</dbReference>
<reference evidence="5 7" key="1">
    <citation type="submission" date="2015-11" db="EMBL/GenBank/DDBJ databases">
        <title>Genomes and virulence difference between two physiological races of Phytophthora nicotianae.</title>
        <authorList>
            <person name="Liu H."/>
            <person name="Ma X."/>
            <person name="Yu H."/>
            <person name="Fang D."/>
            <person name="Li Y."/>
            <person name="Wang X."/>
            <person name="Wang W."/>
            <person name="Dong Y."/>
            <person name="Xiao B."/>
        </authorList>
    </citation>
    <scope>NUCLEOTIDE SEQUENCE [LARGE SCALE GENOMIC DNA]</scope>
    <source>
        <strain evidence="5">Race 0</strain>
        <strain evidence="7">race 0</strain>
    </source>
</reference>
<dbReference type="InterPro" id="IPR038765">
    <property type="entry name" value="Papain-like_cys_pep_sf"/>
</dbReference>
<name>A0A0W8BX69_PHYNI</name>
<evidence type="ECO:0000313" key="5">
    <source>
        <dbReference type="EMBL" id="KUF76310.1"/>
    </source>
</evidence>
<evidence type="ECO:0000256" key="1">
    <source>
        <dbReference type="ARBA" id="ARBA00005234"/>
    </source>
</evidence>
<dbReference type="Pfam" id="PF02902">
    <property type="entry name" value="Peptidase_C48"/>
    <property type="match status" value="1"/>
</dbReference>
<sequence>MTRMDSNLVNLNMSLASVQNILTGSETYATAKSLQQFQVFGLKTKLKPPKAHTISSLPGSKLIIDLDQLHRVLPMDCLSICDAKVSALQRKFVGLAEKAVAVEVTGIEVFSTPTLMLMKKWHRVMEAVSRIDKSKEWIQCIDLKNDFPKHFEVEHSDDLFKKLENIPLNRESIHALDLAARGCIGDDTMCVVAEKLFGTDPNVTLIDPSHLGIILNGEITVNTDNITAFLRANSCDVVLIPVNCNRNHWCSIMVRSSSREVHIYDPMSSKYVTFVRAAAQKLIHLLRKTADEPSYSVHLYSSDVGVQYDSYNCDIYVLLSFEHFTGAPQLGRGDKKMLQCLRYRTYACATARNSEEHIKTFIMHWERSRHYKRVKKFKSD</sequence>
<dbReference type="GO" id="GO:0006508">
    <property type="term" value="P:proteolysis"/>
    <property type="evidence" value="ECO:0007669"/>
    <property type="project" value="UniProtKB-KW"/>
</dbReference>
<evidence type="ECO:0000256" key="3">
    <source>
        <dbReference type="ARBA" id="ARBA00022801"/>
    </source>
</evidence>
<dbReference type="InterPro" id="IPR003653">
    <property type="entry name" value="Peptidase_C48_C"/>
</dbReference>
<proteinExistence type="inferred from homology"/>
<dbReference type="SUPFAM" id="SSF54001">
    <property type="entry name" value="Cysteine proteinases"/>
    <property type="match status" value="1"/>
</dbReference>
<dbReference type="EMBL" id="LNFO01000331">
    <property type="protein sequence ID" value="KUG01423.1"/>
    <property type="molecule type" value="Genomic_DNA"/>
</dbReference>
<protein>
    <recommendedName>
        <fullName evidence="4">Ubiquitin-like protease family profile domain-containing protein</fullName>
    </recommendedName>
</protein>
<dbReference type="GO" id="GO:0008234">
    <property type="term" value="F:cysteine-type peptidase activity"/>
    <property type="evidence" value="ECO:0007669"/>
    <property type="project" value="InterPro"/>
</dbReference>
<dbReference type="EMBL" id="LNFO01005829">
    <property type="protein sequence ID" value="KUF76310.1"/>
    <property type="molecule type" value="Genomic_DNA"/>
</dbReference>
<feature type="domain" description="Ubiquitin-like protease family profile" evidence="4">
    <location>
        <begin position="166"/>
        <end position="324"/>
    </location>
</feature>